<protein>
    <submittedName>
        <fullName evidence="6">Thiamine-phosphate diphosphorylase</fullName>
    </submittedName>
</protein>
<dbReference type="Gene3D" id="3.20.20.70">
    <property type="entry name" value="Aldolase class I"/>
    <property type="match status" value="1"/>
</dbReference>
<dbReference type="PANTHER" id="PTHR20857">
    <property type="entry name" value="THIAMINE-PHOSPHATE PYROPHOSPHORYLASE"/>
    <property type="match status" value="1"/>
</dbReference>
<keyword evidence="3" id="KW-0784">Thiamine biosynthesis</keyword>
<feature type="compositionally biased region" description="Low complexity" evidence="4">
    <location>
        <begin position="1"/>
        <end position="10"/>
    </location>
</feature>
<feature type="region of interest" description="Disordered" evidence="4">
    <location>
        <begin position="1"/>
        <end position="29"/>
    </location>
</feature>
<feature type="domain" description="Thiamine phosphate synthase/TenI" evidence="5">
    <location>
        <begin position="33"/>
        <end position="200"/>
    </location>
</feature>
<comment type="pathway">
    <text evidence="2">Cofactor biosynthesis; thiamine diphosphate biosynthesis.</text>
</comment>
<dbReference type="PANTHER" id="PTHR20857:SF15">
    <property type="entry name" value="THIAMINE-PHOSPHATE SYNTHASE"/>
    <property type="match status" value="1"/>
</dbReference>
<dbReference type="CDD" id="cd00564">
    <property type="entry name" value="TMP_TenI"/>
    <property type="match status" value="1"/>
</dbReference>
<dbReference type="GO" id="GO:0006207">
    <property type="term" value="P:'de novo' pyrimidine nucleobase biosynthetic process"/>
    <property type="evidence" value="ECO:0007669"/>
    <property type="project" value="InterPro"/>
</dbReference>
<dbReference type="PROSITE" id="PS00912">
    <property type="entry name" value="DHODEHASE_2"/>
    <property type="match status" value="1"/>
</dbReference>
<proteinExistence type="predicted"/>
<name>A0A1C4X9V4_MICEC</name>
<keyword evidence="7" id="KW-1185">Reference proteome</keyword>
<sequence>MTAPLAAGRPAPDRGARQPPGGPVSTTIPSGVVLLTDRRSADRGLAEVVAQAVAGGVRWVVLREKDLPRPERAALAAELRAILADAGGTLVVAGPDPLGGDAVHLPAAGPYPPPRLGLVGRSCHDRAELARLTTEDYATVSPVHPTPTKPGYGPPLHPDGLADLIRTSPVPVLALGGIGTPDQVHACVAAGAVGVAVLGALMRAEHPTEAATTLTRAFAEAALTRPDTRHAGTKVAATRPDTRHAGTKVSDPGLRPGVTTEGPSLTARSGHVRPQPSTPTTVHAGGGGHARPRPPTAPTGDRR</sequence>
<dbReference type="InParanoid" id="A0A1C4X9V4"/>
<dbReference type="Proteomes" id="UP000198253">
    <property type="component" value="Chromosome I"/>
</dbReference>
<dbReference type="GO" id="GO:0009228">
    <property type="term" value="P:thiamine biosynthetic process"/>
    <property type="evidence" value="ECO:0007669"/>
    <property type="project" value="UniProtKB-KW"/>
</dbReference>
<dbReference type="SUPFAM" id="SSF51391">
    <property type="entry name" value="Thiamin phosphate synthase"/>
    <property type="match status" value="1"/>
</dbReference>
<dbReference type="InterPro" id="IPR001295">
    <property type="entry name" value="Dihydroorotate_DH_CS"/>
</dbReference>
<dbReference type="EMBL" id="LT607413">
    <property type="protein sequence ID" value="SCF05216.1"/>
    <property type="molecule type" value="Genomic_DNA"/>
</dbReference>
<dbReference type="InterPro" id="IPR022998">
    <property type="entry name" value="ThiamineP_synth_TenI"/>
</dbReference>
<accession>A0A1C4X9V4</accession>
<dbReference type="InterPro" id="IPR036206">
    <property type="entry name" value="ThiamineP_synth_sf"/>
</dbReference>
<organism evidence="6 7">
    <name type="scientific">Micromonospora echinospora</name>
    <name type="common">Micromonospora purpurea</name>
    <dbReference type="NCBI Taxonomy" id="1877"/>
    <lineage>
        <taxon>Bacteria</taxon>
        <taxon>Bacillati</taxon>
        <taxon>Actinomycetota</taxon>
        <taxon>Actinomycetes</taxon>
        <taxon>Micromonosporales</taxon>
        <taxon>Micromonosporaceae</taxon>
        <taxon>Micromonospora</taxon>
    </lineage>
</organism>
<dbReference type="Pfam" id="PF02581">
    <property type="entry name" value="TMP-TENI"/>
    <property type="match status" value="1"/>
</dbReference>
<evidence type="ECO:0000256" key="4">
    <source>
        <dbReference type="SAM" id="MobiDB-lite"/>
    </source>
</evidence>
<evidence type="ECO:0000313" key="7">
    <source>
        <dbReference type="Proteomes" id="UP000198253"/>
    </source>
</evidence>
<evidence type="ECO:0000256" key="3">
    <source>
        <dbReference type="ARBA" id="ARBA00022977"/>
    </source>
</evidence>
<dbReference type="InterPro" id="IPR013785">
    <property type="entry name" value="Aldolase_TIM"/>
</dbReference>
<feature type="region of interest" description="Disordered" evidence="4">
    <location>
        <begin position="225"/>
        <end position="303"/>
    </location>
</feature>
<gene>
    <name evidence="6" type="ORF">GA0070618_2883</name>
</gene>
<reference evidence="7" key="1">
    <citation type="submission" date="2016-06" db="EMBL/GenBank/DDBJ databases">
        <authorList>
            <person name="Varghese N."/>
            <person name="Submissions Spin"/>
        </authorList>
    </citation>
    <scope>NUCLEOTIDE SEQUENCE [LARGE SCALE GENOMIC DNA]</scope>
    <source>
        <strain evidence="7">DSM 43816</strain>
    </source>
</reference>
<dbReference type="AlphaFoldDB" id="A0A1C4X9V4"/>
<evidence type="ECO:0000256" key="1">
    <source>
        <dbReference type="ARBA" id="ARBA00003814"/>
    </source>
</evidence>
<dbReference type="GO" id="GO:0004789">
    <property type="term" value="F:thiamine-phosphate diphosphorylase activity"/>
    <property type="evidence" value="ECO:0007669"/>
    <property type="project" value="TreeGrafter"/>
</dbReference>
<evidence type="ECO:0000259" key="5">
    <source>
        <dbReference type="Pfam" id="PF02581"/>
    </source>
</evidence>
<evidence type="ECO:0000256" key="2">
    <source>
        <dbReference type="ARBA" id="ARBA00004948"/>
    </source>
</evidence>
<evidence type="ECO:0000313" key="6">
    <source>
        <dbReference type="EMBL" id="SCF05216.1"/>
    </source>
</evidence>
<comment type="function">
    <text evidence="1">Condenses 4-methyl-5-(beta-hydroxyethyl)thiazole monophosphate (THZ-P) and 2-methyl-4-amino-5-hydroxymethyl pyrimidine pyrophosphate (HMP-PP) to form thiamine monophosphate (TMP).</text>
</comment>
<dbReference type="GO" id="GO:0005737">
    <property type="term" value="C:cytoplasm"/>
    <property type="evidence" value="ECO:0007669"/>
    <property type="project" value="TreeGrafter"/>
</dbReference>
<dbReference type="GO" id="GO:0016627">
    <property type="term" value="F:oxidoreductase activity, acting on the CH-CH group of donors"/>
    <property type="evidence" value="ECO:0007669"/>
    <property type="project" value="InterPro"/>
</dbReference>